<gene>
    <name evidence="2" type="ORF">P168DRAFT_285562</name>
</gene>
<dbReference type="GeneID" id="36543739"/>
<evidence type="ECO:0000313" key="2">
    <source>
        <dbReference type="EMBL" id="PKY00047.1"/>
    </source>
</evidence>
<sequence>MTSYAIPIGCPTIGGGRRWKRHKKLRLESDPAKPLPAVRQRALTPPLPPAPAPRAGIFPFRKGRRTHEQERDHDQKQSPFFAKLPREVRTLIYREVLAPKDHPGLHVASADARLLSRRCRDDSWAVLGWRHPCWGGYHKKDGTTGPTCSGGGYKPEEDSPYATRMGIIQSCRRIYAESIDILYSDNVIDFRQTRTVSEFGRSILPHRLHRVRFLHLALPLDIYWYSDTIKACAAIWPLDMPFFWEEAWETIPRFKSLQRLRVSLSYRKYGDEPELGALVKLMKSMVPIKVPEYVVDLNWPVEVDKLVALLGNEVPFEIRFNDLLEY</sequence>
<name>A0A2I1CR05_ASPC2</name>
<protein>
    <recommendedName>
        <fullName evidence="1">DUF7730 domain-containing protein</fullName>
    </recommendedName>
</protein>
<dbReference type="EMBL" id="MSFM01000016">
    <property type="protein sequence ID" value="PKY00047.1"/>
    <property type="molecule type" value="Genomic_DNA"/>
</dbReference>
<keyword evidence="3" id="KW-1185">Reference proteome</keyword>
<reference evidence="2" key="1">
    <citation type="submission" date="2016-12" db="EMBL/GenBank/DDBJ databases">
        <title>The genomes of Aspergillus section Nigri reveals drivers in fungal speciation.</title>
        <authorList>
            <consortium name="DOE Joint Genome Institute"/>
            <person name="Vesth T.C."/>
            <person name="Nybo J."/>
            <person name="Theobald S."/>
            <person name="Brandl J."/>
            <person name="Frisvad J.C."/>
            <person name="Nielsen K.F."/>
            <person name="Lyhne E.K."/>
            <person name="Kogle M.E."/>
            <person name="Kuo A."/>
            <person name="Riley R."/>
            <person name="Clum A."/>
            <person name="Nolan M."/>
            <person name="Lipzen A."/>
            <person name="Salamov A."/>
            <person name="Henrissat B."/>
            <person name="Wiebenga A."/>
            <person name="De vries R.P."/>
            <person name="Grigoriev I.V."/>
            <person name="Mortensen U.H."/>
            <person name="Andersen M.R."/>
            <person name="Baker S.E."/>
        </authorList>
    </citation>
    <scope>NUCLEOTIDE SEQUENCE</scope>
    <source>
        <strain evidence="2">IBT 28561</strain>
    </source>
</reference>
<accession>A0A2I1CR05</accession>
<evidence type="ECO:0000259" key="1">
    <source>
        <dbReference type="Pfam" id="PF24864"/>
    </source>
</evidence>
<dbReference type="VEuPathDB" id="FungiDB:P168DRAFT_285562"/>
<proteinExistence type="predicted"/>
<dbReference type="RefSeq" id="XP_024688641.1">
    <property type="nucleotide sequence ID" value="XM_024836215.1"/>
</dbReference>
<dbReference type="Pfam" id="PF24864">
    <property type="entry name" value="DUF7730"/>
    <property type="match status" value="1"/>
</dbReference>
<dbReference type="Proteomes" id="UP000234254">
    <property type="component" value="Unassembled WGS sequence"/>
</dbReference>
<evidence type="ECO:0000313" key="3">
    <source>
        <dbReference type="Proteomes" id="UP000234254"/>
    </source>
</evidence>
<feature type="domain" description="DUF7730" evidence="1">
    <location>
        <begin position="73"/>
        <end position="295"/>
    </location>
</feature>
<comment type="caution">
    <text evidence="2">The sequence shown here is derived from an EMBL/GenBank/DDBJ whole genome shotgun (WGS) entry which is preliminary data.</text>
</comment>
<dbReference type="InterPro" id="IPR056632">
    <property type="entry name" value="DUF7730"/>
</dbReference>
<dbReference type="PANTHER" id="PTHR38790">
    <property type="entry name" value="2EXR DOMAIN-CONTAINING PROTEIN-RELATED"/>
    <property type="match status" value="1"/>
</dbReference>
<dbReference type="OrthoDB" id="4757095at2759"/>
<dbReference type="AlphaFoldDB" id="A0A2I1CR05"/>
<organism evidence="2 3">
    <name type="scientific">Aspergillus campestris (strain IBT 28561)</name>
    <dbReference type="NCBI Taxonomy" id="1392248"/>
    <lineage>
        <taxon>Eukaryota</taxon>
        <taxon>Fungi</taxon>
        <taxon>Dikarya</taxon>
        <taxon>Ascomycota</taxon>
        <taxon>Pezizomycotina</taxon>
        <taxon>Eurotiomycetes</taxon>
        <taxon>Eurotiomycetidae</taxon>
        <taxon>Eurotiales</taxon>
        <taxon>Aspergillaceae</taxon>
        <taxon>Aspergillus</taxon>
        <taxon>Aspergillus subgen. Circumdati</taxon>
    </lineage>
</organism>